<feature type="non-terminal residue" evidence="2">
    <location>
        <position position="38"/>
    </location>
</feature>
<evidence type="ECO:0000313" key="2">
    <source>
        <dbReference type="EMBL" id="SVC00237.1"/>
    </source>
</evidence>
<accession>A0A382ILZ3</accession>
<proteinExistence type="predicted"/>
<feature type="region of interest" description="Disordered" evidence="1">
    <location>
        <begin position="18"/>
        <end position="38"/>
    </location>
</feature>
<protein>
    <submittedName>
        <fullName evidence="2">Uncharacterized protein</fullName>
    </submittedName>
</protein>
<organism evidence="2">
    <name type="scientific">marine metagenome</name>
    <dbReference type="NCBI Taxonomy" id="408172"/>
    <lineage>
        <taxon>unclassified sequences</taxon>
        <taxon>metagenomes</taxon>
        <taxon>ecological metagenomes</taxon>
    </lineage>
</organism>
<gene>
    <name evidence="2" type="ORF">METZ01_LOCUS253091</name>
</gene>
<dbReference type="AlphaFoldDB" id="A0A382ILZ3"/>
<sequence>MVDLGLMVSDCDQRGSLGNQGWGAYTQPTQKVRKMKSS</sequence>
<reference evidence="2" key="1">
    <citation type="submission" date="2018-05" db="EMBL/GenBank/DDBJ databases">
        <authorList>
            <person name="Lanie J.A."/>
            <person name="Ng W.-L."/>
            <person name="Kazmierczak K.M."/>
            <person name="Andrzejewski T.M."/>
            <person name="Davidsen T.M."/>
            <person name="Wayne K.J."/>
            <person name="Tettelin H."/>
            <person name="Glass J.I."/>
            <person name="Rusch D."/>
            <person name="Podicherti R."/>
            <person name="Tsui H.-C.T."/>
            <person name="Winkler M.E."/>
        </authorList>
    </citation>
    <scope>NUCLEOTIDE SEQUENCE</scope>
</reference>
<name>A0A382ILZ3_9ZZZZ</name>
<evidence type="ECO:0000256" key="1">
    <source>
        <dbReference type="SAM" id="MobiDB-lite"/>
    </source>
</evidence>
<dbReference type="EMBL" id="UINC01068004">
    <property type="protein sequence ID" value="SVC00237.1"/>
    <property type="molecule type" value="Genomic_DNA"/>
</dbReference>